<evidence type="ECO:0000313" key="2">
    <source>
        <dbReference type="EMBL" id="SEE00594.1"/>
    </source>
</evidence>
<dbReference type="AlphaFoldDB" id="A0A1H5FBL7"/>
<sequence>MLINKESLQSVFTELHTAFNNAFQTAPTTWDKIAMKIPSNSGSNFYGWLSAFPKMRPWIGAKHVQNLTASDYEIPNNDFEATIEVERKHIEDDQHGMYMPQAQMAGYSAAQLPDEMVFEAVNQSFSKECYDGKYFFDTEHEVAGQPVSNKGTSPLSNTSLAAAQAGFGAARASMRAVKDEDGRSLNVTPTVLLVGTALEDVARMLLTSEKLADGSQNPYKGAAELVIDARIESQTAWFLLDTSKPIRPFIYQERKAPEFVAQVSPQSESVFSLKAYKFGAEARVASGYGFWQLAYGSTGAGA</sequence>
<dbReference type="RefSeq" id="WP_090385838.1">
    <property type="nucleotide sequence ID" value="NZ_CP156749.1"/>
</dbReference>
<dbReference type="EMBL" id="FNSC01000001">
    <property type="protein sequence ID" value="SEE00594.1"/>
    <property type="molecule type" value="Genomic_DNA"/>
</dbReference>
<proteinExistence type="predicted"/>
<feature type="domain" description="Bacteriophage Mu GpT" evidence="1">
    <location>
        <begin position="8"/>
        <end position="149"/>
    </location>
</feature>
<accession>A0A1H5FBL7</accession>
<dbReference type="InterPro" id="IPR018774">
    <property type="entry name" value="Phage_Mu_GpT"/>
</dbReference>
<gene>
    <name evidence="2" type="ORF">SAMN05421553_3823</name>
</gene>
<evidence type="ECO:0000313" key="3">
    <source>
        <dbReference type="Proteomes" id="UP000242849"/>
    </source>
</evidence>
<name>A0A1H5FBL7_PSEAG</name>
<reference evidence="3" key="1">
    <citation type="submission" date="2016-10" db="EMBL/GenBank/DDBJ databases">
        <authorList>
            <person name="Varghese N."/>
            <person name="Submissions S."/>
        </authorList>
    </citation>
    <scope>NUCLEOTIDE SEQUENCE [LARGE SCALE GENOMIC DNA]</scope>
    <source>
        <strain evidence="3">DSM 12111</strain>
    </source>
</reference>
<keyword evidence="3" id="KW-1185">Reference proteome</keyword>
<dbReference type="Proteomes" id="UP000242849">
    <property type="component" value="Unassembled WGS sequence"/>
</dbReference>
<dbReference type="OrthoDB" id="9804833at2"/>
<feature type="domain" description="Bacteriophage Mu GpT" evidence="1">
    <location>
        <begin position="165"/>
        <end position="227"/>
    </location>
</feature>
<feature type="domain" description="Bacteriophage Mu GpT" evidence="1">
    <location>
        <begin position="232"/>
        <end position="298"/>
    </location>
</feature>
<organism evidence="2 3">
    <name type="scientific">Pseudomonas anguilliseptica</name>
    <dbReference type="NCBI Taxonomy" id="53406"/>
    <lineage>
        <taxon>Bacteria</taxon>
        <taxon>Pseudomonadati</taxon>
        <taxon>Pseudomonadota</taxon>
        <taxon>Gammaproteobacteria</taxon>
        <taxon>Pseudomonadales</taxon>
        <taxon>Pseudomonadaceae</taxon>
        <taxon>Pseudomonas</taxon>
    </lineage>
</organism>
<dbReference type="STRING" id="53406.SAMN05421553_3823"/>
<protein>
    <submittedName>
        <fullName evidence="2">Mu-like prophage major head subunit gpT</fullName>
    </submittedName>
</protein>
<evidence type="ECO:0000259" key="1">
    <source>
        <dbReference type="Pfam" id="PF10124"/>
    </source>
</evidence>
<dbReference type="Pfam" id="PF10124">
    <property type="entry name" value="Mu-like_gpT"/>
    <property type="match status" value="3"/>
</dbReference>